<dbReference type="RefSeq" id="WP_149231960.1">
    <property type="nucleotide sequence ID" value="NZ_JALJXJ010000006.1"/>
</dbReference>
<dbReference type="Gene3D" id="2.10.260.10">
    <property type="match status" value="1"/>
</dbReference>
<dbReference type="InterPro" id="IPR007159">
    <property type="entry name" value="SpoVT-AbrB_dom"/>
</dbReference>
<keyword evidence="4" id="KW-1185">Reference proteome</keyword>
<dbReference type="GO" id="GO:0003677">
    <property type="term" value="F:DNA binding"/>
    <property type="evidence" value="ECO:0007669"/>
    <property type="project" value="UniProtKB-UniRule"/>
</dbReference>
<protein>
    <submittedName>
        <fullName evidence="3">AbrB/MazE/SpoVT family DNA-binding domain-containing protein</fullName>
    </submittedName>
</protein>
<name>A0A5A9GPM7_AZOLI</name>
<dbReference type="SMART" id="SM00966">
    <property type="entry name" value="SpoVT_AbrB"/>
    <property type="match status" value="1"/>
</dbReference>
<evidence type="ECO:0000259" key="2">
    <source>
        <dbReference type="PROSITE" id="PS51740"/>
    </source>
</evidence>
<organism evidence="3 4">
    <name type="scientific">Azospirillum lipoferum</name>
    <dbReference type="NCBI Taxonomy" id="193"/>
    <lineage>
        <taxon>Bacteria</taxon>
        <taxon>Pseudomonadati</taxon>
        <taxon>Pseudomonadota</taxon>
        <taxon>Alphaproteobacteria</taxon>
        <taxon>Rhodospirillales</taxon>
        <taxon>Azospirillaceae</taxon>
        <taxon>Azospirillum</taxon>
    </lineage>
</organism>
<sequence length="86" mass="9392">MRVELTVTAKGQITLRQAVLDHLGIKPGDHVDVELLPDGRVELRPAGTRPKLARLRGMLRRPGQTAVTLQEMQEAIEQGRGGSDEG</sequence>
<dbReference type="AlphaFoldDB" id="A0A5A9GPM7"/>
<proteinExistence type="predicted"/>
<dbReference type="EMBL" id="VTTN01000005">
    <property type="protein sequence ID" value="KAA0595775.1"/>
    <property type="molecule type" value="Genomic_DNA"/>
</dbReference>
<evidence type="ECO:0000256" key="1">
    <source>
        <dbReference type="PROSITE-ProRule" id="PRU01076"/>
    </source>
</evidence>
<dbReference type="PROSITE" id="PS51740">
    <property type="entry name" value="SPOVT_ABRB"/>
    <property type="match status" value="1"/>
</dbReference>
<dbReference type="Proteomes" id="UP000324927">
    <property type="component" value="Unassembled WGS sequence"/>
</dbReference>
<evidence type="ECO:0000313" key="4">
    <source>
        <dbReference type="Proteomes" id="UP000324927"/>
    </source>
</evidence>
<dbReference type="NCBIfam" id="TIGR01439">
    <property type="entry name" value="lp_hng_hel_AbrB"/>
    <property type="match status" value="1"/>
</dbReference>
<dbReference type="SUPFAM" id="SSF89447">
    <property type="entry name" value="AbrB/MazE/MraZ-like"/>
    <property type="match status" value="1"/>
</dbReference>
<accession>A0A5A9GPM7</accession>
<reference evidence="3 4" key="1">
    <citation type="submission" date="2019-08" db="EMBL/GenBank/DDBJ databases">
        <authorList>
            <person name="Grouzdev D."/>
            <person name="Tikhonova E."/>
            <person name="Kravchenko I."/>
        </authorList>
    </citation>
    <scope>NUCLEOTIDE SEQUENCE [LARGE SCALE GENOMIC DNA]</scope>
    <source>
        <strain evidence="3 4">59b</strain>
    </source>
</reference>
<dbReference type="InterPro" id="IPR037914">
    <property type="entry name" value="SpoVT-AbrB_sf"/>
</dbReference>
<evidence type="ECO:0000313" key="3">
    <source>
        <dbReference type="EMBL" id="KAA0595775.1"/>
    </source>
</evidence>
<comment type="caution">
    <text evidence="3">The sequence shown here is derived from an EMBL/GenBank/DDBJ whole genome shotgun (WGS) entry which is preliminary data.</text>
</comment>
<dbReference type="OrthoDB" id="7190022at2"/>
<dbReference type="Pfam" id="PF04014">
    <property type="entry name" value="MazE_antitoxin"/>
    <property type="match status" value="1"/>
</dbReference>
<gene>
    <name evidence="3" type="ORF">FZ942_15395</name>
</gene>
<keyword evidence="1 3" id="KW-0238">DNA-binding</keyword>
<feature type="domain" description="SpoVT-AbrB" evidence="2">
    <location>
        <begin position="2"/>
        <end position="48"/>
    </location>
</feature>